<sequence>MLLASGALAGCGPTGAAADPPSAAAPLPRATPAPADTAANRVGVLFKGGTRLCTASVVHSPRGNLLVTAAHCVWAGDRPLDGVVFAPGYRDGDSPYGSWPVTETFVDGHWSRSADPEYDVAFLAVGEEGGKRIEDLLGGNRLGTGLGFGLEVTVTGYPHEREAPVSCRVRTTAQSTTQERFDCAGYTEGTSGGPWVTGTGQVVGVIGGYQEGGDTADTSYSVAFDDRVAELYRRATA</sequence>
<dbReference type="EMBL" id="BAABIS010000001">
    <property type="protein sequence ID" value="GAA4847710.1"/>
    <property type="molecule type" value="Genomic_DNA"/>
</dbReference>
<reference evidence="3" key="1">
    <citation type="journal article" date="2019" name="Int. J. Syst. Evol. Microbiol.">
        <title>The Global Catalogue of Microorganisms (GCM) 10K type strain sequencing project: providing services to taxonomists for standard genome sequencing and annotation.</title>
        <authorList>
            <consortium name="The Broad Institute Genomics Platform"/>
            <consortium name="The Broad Institute Genome Sequencing Center for Infectious Disease"/>
            <person name="Wu L."/>
            <person name="Ma J."/>
        </authorList>
    </citation>
    <scope>NUCLEOTIDE SEQUENCE [LARGE SCALE GENOMIC DNA]</scope>
    <source>
        <strain evidence="3">JCM 13006</strain>
    </source>
</reference>
<dbReference type="InterPro" id="IPR009003">
    <property type="entry name" value="Peptidase_S1_PA"/>
</dbReference>
<dbReference type="Gene3D" id="2.40.10.10">
    <property type="entry name" value="Trypsin-like serine proteases"/>
    <property type="match status" value="2"/>
</dbReference>
<name>A0ABP9DLS3_9ACTN</name>
<dbReference type="PANTHER" id="PTHR15462">
    <property type="entry name" value="SERINE PROTEASE"/>
    <property type="match status" value="1"/>
</dbReference>
<dbReference type="SUPFAM" id="SSF50494">
    <property type="entry name" value="Trypsin-like serine proteases"/>
    <property type="match status" value="1"/>
</dbReference>
<gene>
    <name evidence="2" type="ORF">GCM10023235_25640</name>
</gene>
<dbReference type="Proteomes" id="UP001501752">
    <property type="component" value="Unassembled WGS sequence"/>
</dbReference>
<keyword evidence="1" id="KW-0732">Signal</keyword>
<dbReference type="Pfam" id="PF13365">
    <property type="entry name" value="Trypsin_2"/>
    <property type="match status" value="1"/>
</dbReference>
<organism evidence="2 3">
    <name type="scientific">Kitasatospora terrestris</name>
    <dbReference type="NCBI Taxonomy" id="258051"/>
    <lineage>
        <taxon>Bacteria</taxon>
        <taxon>Bacillati</taxon>
        <taxon>Actinomycetota</taxon>
        <taxon>Actinomycetes</taxon>
        <taxon>Kitasatosporales</taxon>
        <taxon>Streptomycetaceae</taxon>
        <taxon>Kitasatospora</taxon>
    </lineage>
</organism>
<keyword evidence="3" id="KW-1185">Reference proteome</keyword>
<evidence type="ECO:0000313" key="3">
    <source>
        <dbReference type="Proteomes" id="UP001501752"/>
    </source>
</evidence>
<dbReference type="InterPro" id="IPR050966">
    <property type="entry name" value="Glutamyl_endopeptidase"/>
</dbReference>
<comment type="caution">
    <text evidence="2">The sequence shown here is derived from an EMBL/GenBank/DDBJ whole genome shotgun (WGS) entry which is preliminary data.</text>
</comment>
<evidence type="ECO:0000256" key="1">
    <source>
        <dbReference type="ARBA" id="ARBA00022729"/>
    </source>
</evidence>
<proteinExistence type="predicted"/>
<accession>A0ABP9DLS3</accession>
<dbReference type="InterPro" id="IPR043504">
    <property type="entry name" value="Peptidase_S1_PA_chymotrypsin"/>
</dbReference>
<dbReference type="PROSITE" id="PS00134">
    <property type="entry name" value="TRYPSIN_HIS"/>
    <property type="match status" value="1"/>
</dbReference>
<evidence type="ECO:0000313" key="2">
    <source>
        <dbReference type="EMBL" id="GAA4847710.1"/>
    </source>
</evidence>
<dbReference type="InterPro" id="IPR018114">
    <property type="entry name" value="TRYPSIN_HIS"/>
</dbReference>
<protein>
    <submittedName>
        <fullName evidence="2">Trypsin-like peptidase domain-containing protein</fullName>
    </submittedName>
</protein>